<dbReference type="RefSeq" id="WP_133611153.1">
    <property type="nucleotide sequence ID" value="NZ_SNXW01000013.1"/>
</dbReference>
<feature type="domain" description="DUF4124" evidence="2">
    <location>
        <begin position="36"/>
        <end position="77"/>
    </location>
</feature>
<dbReference type="AlphaFoldDB" id="A0A4R6R216"/>
<proteinExistence type="predicted"/>
<keyword evidence="4" id="KW-1185">Reference proteome</keyword>
<dbReference type="InterPro" id="IPR025392">
    <property type="entry name" value="DUF4124"/>
</dbReference>
<comment type="caution">
    <text evidence="3">The sequence shown here is derived from an EMBL/GenBank/DDBJ whole genome shotgun (WGS) entry which is preliminary data.</text>
</comment>
<evidence type="ECO:0000259" key="2">
    <source>
        <dbReference type="Pfam" id="PF13511"/>
    </source>
</evidence>
<dbReference type="Proteomes" id="UP000294593">
    <property type="component" value="Unassembled WGS sequence"/>
</dbReference>
<gene>
    <name evidence="3" type="ORF">EV672_11330</name>
</gene>
<feature type="compositionally biased region" description="Basic and acidic residues" evidence="1">
    <location>
        <begin position="112"/>
        <end position="132"/>
    </location>
</feature>
<evidence type="ECO:0000313" key="4">
    <source>
        <dbReference type="Proteomes" id="UP000294593"/>
    </source>
</evidence>
<sequence length="169" mass="19111">MSGSMRSVSGHLASSLIALACLCMTSYCWAEERILYKSIMPNGQVVYSDEPEAKAKRSYAISVEPHPADPQQAEAAQRALAMTREQLLKDAAARSLRLKDLDNQITSAYEELRGRRSDQEAGRQVVEGDRQGRRFSSQYGRRQRSLASETEQAQRKLDKLIKERDALRY</sequence>
<name>A0A4R6R216_9BURK</name>
<organism evidence="3 4">
    <name type="scientific">Aquabacterium commune</name>
    <dbReference type="NCBI Taxonomy" id="70586"/>
    <lineage>
        <taxon>Bacteria</taxon>
        <taxon>Pseudomonadati</taxon>
        <taxon>Pseudomonadota</taxon>
        <taxon>Betaproteobacteria</taxon>
        <taxon>Burkholderiales</taxon>
        <taxon>Aquabacterium</taxon>
    </lineage>
</organism>
<dbReference type="EMBL" id="SNXW01000013">
    <property type="protein sequence ID" value="TDP79457.1"/>
    <property type="molecule type" value="Genomic_DNA"/>
</dbReference>
<dbReference type="OrthoDB" id="8794394at2"/>
<evidence type="ECO:0000256" key="1">
    <source>
        <dbReference type="SAM" id="MobiDB-lite"/>
    </source>
</evidence>
<reference evidence="3 4" key="1">
    <citation type="submission" date="2019-03" db="EMBL/GenBank/DDBJ databases">
        <title>Genomic Encyclopedia of Type Strains, Phase IV (KMG-IV): sequencing the most valuable type-strain genomes for metagenomic binning, comparative biology and taxonomic classification.</title>
        <authorList>
            <person name="Goeker M."/>
        </authorList>
    </citation>
    <scope>NUCLEOTIDE SEQUENCE [LARGE SCALE GENOMIC DNA]</scope>
    <source>
        <strain evidence="3 4">DSM 11901</strain>
    </source>
</reference>
<feature type="region of interest" description="Disordered" evidence="1">
    <location>
        <begin position="112"/>
        <end position="157"/>
    </location>
</feature>
<dbReference type="Pfam" id="PF13511">
    <property type="entry name" value="DUF4124"/>
    <property type="match status" value="1"/>
</dbReference>
<evidence type="ECO:0000313" key="3">
    <source>
        <dbReference type="EMBL" id="TDP79457.1"/>
    </source>
</evidence>
<feature type="compositionally biased region" description="Polar residues" evidence="1">
    <location>
        <begin position="134"/>
        <end position="151"/>
    </location>
</feature>
<protein>
    <submittedName>
        <fullName evidence="3">Uncharacterized protein DUF4124</fullName>
    </submittedName>
</protein>
<accession>A0A4R6R216</accession>
<dbReference type="PROSITE" id="PS51257">
    <property type="entry name" value="PROKAR_LIPOPROTEIN"/>
    <property type="match status" value="1"/>
</dbReference>